<sequence>MKSLLVTAVTVTFVLALFLHSGSALVCYKCDGLNCNTNVTCVGNQDACILIRFAARNVSDCWRYSDCNTDFIENRFPDKDFRFKCCTWNLCNDSPIIVGSKVVLSVAFLLAVVQMLHF</sequence>
<feature type="signal peptide" evidence="14">
    <location>
        <begin position="1"/>
        <end position="24"/>
    </location>
</feature>
<dbReference type="SMART" id="SM00134">
    <property type="entry name" value="LU"/>
    <property type="match status" value="1"/>
</dbReference>
<keyword evidence="16" id="KW-1185">Reference proteome</keyword>
<evidence type="ECO:0000256" key="6">
    <source>
        <dbReference type="ARBA" id="ARBA00022729"/>
    </source>
</evidence>
<feature type="domain" description="UPAR/Ly6" evidence="15">
    <location>
        <begin position="25"/>
        <end position="105"/>
    </location>
</feature>
<evidence type="ECO:0000256" key="12">
    <source>
        <dbReference type="ARBA" id="ARBA00031590"/>
    </source>
</evidence>
<dbReference type="AlphaFoldDB" id="A0A9F2R1B0"/>
<dbReference type="OMA" id="CEYSRLA"/>
<evidence type="ECO:0000256" key="2">
    <source>
        <dbReference type="ARBA" id="ARBA00004613"/>
    </source>
</evidence>
<dbReference type="InterPro" id="IPR016054">
    <property type="entry name" value="LY6_UPA_recep-like"/>
</dbReference>
<dbReference type="CDD" id="cd23554">
    <property type="entry name" value="TFP_LU_ECD_CD59"/>
    <property type="match status" value="1"/>
</dbReference>
<keyword evidence="4" id="KW-0964">Secreted</keyword>
<accession>A0A9F2R1B0</accession>
<keyword evidence="5" id="KW-0336">GPI-anchor</keyword>
<dbReference type="GeneID" id="103048075"/>
<keyword evidence="6 14" id="KW-0732">Signal</keyword>
<evidence type="ECO:0000256" key="4">
    <source>
        <dbReference type="ARBA" id="ARBA00022525"/>
    </source>
</evidence>
<dbReference type="GO" id="GO:0098552">
    <property type="term" value="C:side of membrane"/>
    <property type="evidence" value="ECO:0007669"/>
    <property type="project" value="UniProtKB-KW"/>
</dbReference>
<reference evidence="17" key="1">
    <citation type="submission" date="2025-08" db="UniProtKB">
        <authorList>
            <consortium name="RefSeq"/>
        </authorList>
    </citation>
    <scope>IDENTIFICATION</scope>
    <source>
        <tissue evidence="17">Liver</tissue>
    </source>
</reference>
<keyword evidence="7" id="KW-0472">Membrane</keyword>
<comment type="subcellular location">
    <subcellularLocation>
        <location evidence="1">Membrane</location>
        <topology evidence="1">Lipid-anchor</topology>
        <topology evidence="1">GPI-anchor</topology>
    </subcellularLocation>
    <subcellularLocation>
        <location evidence="2">Secreted</location>
    </subcellularLocation>
</comment>
<evidence type="ECO:0000256" key="8">
    <source>
        <dbReference type="ARBA" id="ARBA00023157"/>
    </source>
</evidence>
<proteinExistence type="predicted"/>
<evidence type="ECO:0000256" key="1">
    <source>
        <dbReference type="ARBA" id="ARBA00004589"/>
    </source>
</evidence>
<evidence type="ECO:0000256" key="10">
    <source>
        <dbReference type="ARBA" id="ARBA00023288"/>
    </source>
</evidence>
<gene>
    <name evidence="17" type="primary">LOC103048075</name>
</gene>
<evidence type="ECO:0000256" key="14">
    <source>
        <dbReference type="SAM" id="SignalP"/>
    </source>
</evidence>
<dbReference type="RefSeq" id="XP_007433279.1">
    <property type="nucleotide sequence ID" value="XM_007433217.2"/>
</dbReference>
<dbReference type="Proteomes" id="UP000695026">
    <property type="component" value="Unplaced"/>
</dbReference>
<dbReference type="Gene3D" id="2.10.60.10">
    <property type="entry name" value="CD59"/>
    <property type="match status" value="1"/>
</dbReference>
<keyword evidence="9" id="KW-0325">Glycoprotein</keyword>
<organism evidence="16 17">
    <name type="scientific">Python bivittatus</name>
    <name type="common">Burmese python</name>
    <name type="synonym">Python molurus bivittatus</name>
    <dbReference type="NCBI Taxonomy" id="176946"/>
    <lineage>
        <taxon>Eukaryota</taxon>
        <taxon>Metazoa</taxon>
        <taxon>Chordata</taxon>
        <taxon>Craniata</taxon>
        <taxon>Vertebrata</taxon>
        <taxon>Euteleostomi</taxon>
        <taxon>Lepidosauria</taxon>
        <taxon>Squamata</taxon>
        <taxon>Bifurcata</taxon>
        <taxon>Unidentata</taxon>
        <taxon>Episquamata</taxon>
        <taxon>Toxicofera</taxon>
        <taxon>Serpentes</taxon>
        <taxon>Henophidia</taxon>
        <taxon>Pythonidae</taxon>
        <taxon>Python</taxon>
    </lineage>
</organism>
<dbReference type="GO" id="GO:0005576">
    <property type="term" value="C:extracellular region"/>
    <property type="evidence" value="ECO:0007669"/>
    <property type="project" value="UniProtKB-SubCell"/>
</dbReference>
<evidence type="ECO:0000259" key="15">
    <source>
        <dbReference type="SMART" id="SM00134"/>
    </source>
</evidence>
<evidence type="ECO:0000256" key="11">
    <source>
        <dbReference type="ARBA" id="ARBA00029920"/>
    </source>
</evidence>
<evidence type="ECO:0000256" key="3">
    <source>
        <dbReference type="ARBA" id="ARBA00011481"/>
    </source>
</evidence>
<evidence type="ECO:0000256" key="5">
    <source>
        <dbReference type="ARBA" id="ARBA00022622"/>
    </source>
</evidence>
<dbReference type="InterPro" id="IPR056949">
    <property type="entry name" value="CD59"/>
</dbReference>
<protein>
    <recommendedName>
        <fullName evidence="12">MAC-inhibitory protein</fullName>
    </recommendedName>
    <alternativeName>
        <fullName evidence="13">Membrane attack complex inhibition factor</fullName>
    </alternativeName>
    <alternativeName>
        <fullName evidence="11">Protectin</fullName>
    </alternativeName>
</protein>
<dbReference type="InterPro" id="IPR045860">
    <property type="entry name" value="Snake_toxin-like_sf"/>
</dbReference>
<feature type="chain" id="PRO_5039921090" description="MAC-inhibitory protein" evidence="14">
    <location>
        <begin position="25"/>
        <end position="118"/>
    </location>
</feature>
<dbReference type="OrthoDB" id="10011411at2759"/>
<dbReference type="Pfam" id="PF25152">
    <property type="entry name" value="CD59"/>
    <property type="match status" value="1"/>
</dbReference>
<dbReference type="SUPFAM" id="SSF57302">
    <property type="entry name" value="Snake toxin-like"/>
    <property type="match status" value="1"/>
</dbReference>
<evidence type="ECO:0000256" key="9">
    <source>
        <dbReference type="ARBA" id="ARBA00023180"/>
    </source>
</evidence>
<evidence type="ECO:0000256" key="7">
    <source>
        <dbReference type="ARBA" id="ARBA00023136"/>
    </source>
</evidence>
<comment type="subunit">
    <text evidence="3">Interacts with T-cell surface antigen CD2.</text>
</comment>
<evidence type="ECO:0000313" key="16">
    <source>
        <dbReference type="Proteomes" id="UP000695026"/>
    </source>
</evidence>
<name>A0A9F2R1B0_PYTBI</name>
<evidence type="ECO:0000313" key="17">
    <source>
        <dbReference type="RefSeq" id="XP_007433279.1"/>
    </source>
</evidence>
<keyword evidence="10" id="KW-0449">Lipoprotein</keyword>
<dbReference type="KEGG" id="pbi:103048075"/>
<keyword evidence="8" id="KW-1015">Disulfide bond</keyword>
<evidence type="ECO:0000256" key="13">
    <source>
        <dbReference type="ARBA" id="ARBA00031867"/>
    </source>
</evidence>